<sequence>MKSSALLLAILLGSLSLPSLASDTPAEASISGKSRVSTVGKIEAVVSDIDQEARLVRLIGSSGNATTLFVGPEVRNFANVKVGDHLTVRYRETVELELLKEKLNVRMRLESAEGARAAPGSKPGGWVRHKLVLMADVASVDMASGQITLKGPERTTTYEVEDKPLLGLVKPGDQVKATISESTALSMEPASQ</sequence>
<name>A0A1K2H446_9NEIS</name>
<dbReference type="AlphaFoldDB" id="A0A1K2H446"/>
<dbReference type="STRING" id="1121279.SAMN02745887_00158"/>
<evidence type="ECO:0000313" key="3">
    <source>
        <dbReference type="Proteomes" id="UP000186513"/>
    </source>
</evidence>
<evidence type="ECO:0000256" key="1">
    <source>
        <dbReference type="SAM" id="SignalP"/>
    </source>
</evidence>
<protein>
    <recommendedName>
        <fullName evidence="4">DUF5666 domain-containing protein</fullName>
    </recommendedName>
</protein>
<gene>
    <name evidence="2" type="ORF">SAMN02745887_00158</name>
</gene>
<reference evidence="2 3" key="1">
    <citation type="submission" date="2016-11" db="EMBL/GenBank/DDBJ databases">
        <authorList>
            <person name="Jaros S."/>
            <person name="Januszkiewicz K."/>
            <person name="Wedrychowicz H."/>
        </authorList>
    </citation>
    <scope>NUCLEOTIDE SEQUENCE [LARGE SCALE GENOMIC DNA]</scope>
    <source>
        <strain evidence="2 3">DSM 18899</strain>
    </source>
</reference>
<accession>A0A1K2H446</accession>
<organism evidence="2 3">
    <name type="scientific">Chitinimonas taiwanensis DSM 18899</name>
    <dbReference type="NCBI Taxonomy" id="1121279"/>
    <lineage>
        <taxon>Bacteria</taxon>
        <taxon>Pseudomonadati</taxon>
        <taxon>Pseudomonadota</taxon>
        <taxon>Betaproteobacteria</taxon>
        <taxon>Neisseriales</taxon>
        <taxon>Chitinibacteraceae</taxon>
        <taxon>Chitinimonas</taxon>
    </lineage>
</organism>
<keyword evidence="1" id="KW-0732">Signal</keyword>
<dbReference type="OrthoDB" id="8684916at2"/>
<proteinExistence type="predicted"/>
<evidence type="ECO:0000313" key="2">
    <source>
        <dbReference type="EMBL" id="SFZ70314.1"/>
    </source>
</evidence>
<keyword evidence="3" id="KW-1185">Reference proteome</keyword>
<feature type="signal peptide" evidence="1">
    <location>
        <begin position="1"/>
        <end position="21"/>
    </location>
</feature>
<dbReference type="RefSeq" id="WP_072426713.1">
    <property type="nucleotide sequence ID" value="NZ_FPKR01000001.1"/>
</dbReference>
<dbReference type="EMBL" id="FPKR01000001">
    <property type="protein sequence ID" value="SFZ70314.1"/>
    <property type="molecule type" value="Genomic_DNA"/>
</dbReference>
<feature type="chain" id="PRO_5012679103" description="DUF5666 domain-containing protein" evidence="1">
    <location>
        <begin position="22"/>
        <end position="192"/>
    </location>
</feature>
<evidence type="ECO:0008006" key="4">
    <source>
        <dbReference type="Google" id="ProtNLM"/>
    </source>
</evidence>
<dbReference type="Proteomes" id="UP000186513">
    <property type="component" value="Unassembled WGS sequence"/>
</dbReference>